<feature type="compositionally biased region" description="Polar residues" evidence="1">
    <location>
        <begin position="121"/>
        <end position="132"/>
    </location>
</feature>
<dbReference type="AlphaFoldDB" id="A0A8K0RYW3"/>
<name>A0A8K0RYW3_9HYPO</name>
<organism evidence="2 3">
    <name type="scientific">Fusarium tricinctum</name>
    <dbReference type="NCBI Taxonomy" id="61284"/>
    <lineage>
        <taxon>Eukaryota</taxon>
        <taxon>Fungi</taxon>
        <taxon>Dikarya</taxon>
        <taxon>Ascomycota</taxon>
        <taxon>Pezizomycotina</taxon>
        <taxon>Sordariomycetes</taxon>
        <taxon>Hypocreomycetidae</taxon>
        <taxon>Hypocreales</taxon>
        <taxon>Nectriaceae</taxon>
        <taxon>Fusarium</taxon>
        <taxon>Fusarium tricinctum species complex</taxon>
    </lineage>
</organism>
<comment type="caution">
    <text evidence="2">The sequence shown here is derived from an EMBL/GenBank/DDBJ whole genome shotgun (WGS) entry which is preliminary data.</text>
</comment>
<keyword evidence="3" id="KW-1185">Reference proteome</keyword>
<evidence type="ECO:0000256" key="1">
    <source>
        <dbReference type="SAM" id="MobiDB-lite"/>
    </source>
</evidence>
<feature type="compositionally biased region" description="Polar residues" evidence="1">
    <location>
        <begin position="17"/>
        <end position="30"/>
    </location>
</feature>
<evidence type="ECO:0000313" key="2">
    <source>
        <dbReference type="EMBL" id="KAH7251406.1"/>
    </source>
</evidence>
<feature type="region of interest" description="Disordered" evidence="1">
    <location>
        <begin position="101"/>
        <end position="138"/>
    </location>
</feature>
<evidence type="ECO:0000313" key="3">
    <source>
        <dbReference type="Proteomes" id="UP000813427"/>
    </source>
</evidence>
<feature type="region of interest" description="Disordered" evidence="1">
    <location>
        <begin position="15"/>
        <end position="63"/>
    </location>
</feature>
<feature type="compositionally biased region" description="Basic and acidic residues" evidence="1">
    <location>
        <begin position="101"/>
        <end position="119"/>
    </location>
</feature>
<reference evidence="2" key="1">
    <citation type="journal article" date="2021" name="Nat. Commun.">
        <title>Genetic determinants of endophytism in the Arabidopsis root mycobiome.</title>
        <authorList>
            <person name="Mesny F."/>
            <person name="Miyauchi S."/>
            <person name="Thiergart T."/>
            <person name="Pickel B."/>
            <person name="Atanasova L."/>
            <person name="Karlsson M."/>
            <person name="Huettel B."/>
            <person name="Barry K.W."/>
            <person name="Haridas S."/>
            <person name="Chen C."/>
            <person name="Bauer D."/>
            <person name="Andreopoulos W."/>
            <person name="Pangilinan J."/>
            <person name="LaButti K."/>
            <person name="Riley R."/>
            <person name="Lipzen A."/>
            <person name="Clum A."/>
            <person name="Drula E."/>
            <person name="Henrissat B."/>
            <person name="Kohler A."/>
            <person name="Grigoriev I.V."/>
            <person name="Martin F.M."/>
            <person name="Hacquard S."/>
        </authorList>
    </citation>
    <scope>NUCLEOTIDE SEQUENCE</scope>
    <source>
        <strain evidence="2">MPI-SDFR-AT-0068</strain>
    </source>
</reference>
<gene>
    <name evidence="2" type="ORF">BKA59DRAFT_472048</name>
</gene>
<dbReference type="Proteomes" id="UP000813427">
    <property type="component" value="Unassembled WGS sequence"/>
</dbReference>
<accession>A0A8K0RYW3</accession>
<protein>
    <submittedName>
        <fullName evidence="2">Uncharacterized protein</fullName>
    </submittedName>
</protein>
<dbReference type="OrthoDB" id="10318775at2759"/>
<dbReference type="EMBL" id="JAGPXF010000003">
    <property type="protein sequence ID" value="KAH7251406.1"/>
    <property type="molecule type" value="Genomic_DNA"/>
</dbReference>
<sequence>MSWTKQHTDCVCAMPTTAPTFPSRGSSQGPSFKRLVSASNFTTTSDKKRKVGGPPSDEPAVAQKRTVTTLLNSPSATNIESNGPWFTPLNASTQAEARLKSLDDIPKMDRPRDSKRDSDESISSASRPQTVLQRHRPRIEYREATKVLQKLDKLSIATSRMQLMVEDIKKTTEDIDSIMGAETTSFPRITAQLKDNCQDLITCYEERLAVLTRWSGDANISGEKEKSADCII</sequence>
<proteinExistence type="predicted"/>